<dbReference type="GO" id="GO:0000139">
    <property type="term" value="C:Golgi membrane"/>
    <property type="evidence" value="ECO:0007669"/>
    <property type="project" value="UniProtKB-SubCell"/>
</dbReference>
<keyword evidence="2" id="KW-0677">Repeat</keyword>
<gene>
    <name evidence="7" type="ORF">H310_07239</name>
</gene>
<evidence type="ECO:0000256" key="5">
    <source>
        <dbReference type="SAM" id="MobiDB-lite"/>
    </source>
</evidence>
<dbReference type="InterPro" id="IPR007583">
    <property type="entry name" value="GRASP55_65"/>
</dbReference>
<dbReference type="SUPFAM" id="SSF50156">
    <property type="entry name" value="PDZ domain-like"/>
    <property type="match status" value="1"/>
</dbReference>
<keyword evidence="4" id="KW-0472">Membrane</keyword>
<name>A0A024U444_9STRA</name>
<feature type="domain" description="PDZ GRASP-type" evidence="6">
    <location>
        <begin position="117"/>
        <end position="206"/>
    </location>
</feature>
<evidence type="ECO:0000256" key="1">
    <source>
        <dbReference type="ARBA" id="ARBA00004394"/>
    </source>
</evidence>
<dbReference type="PANTHER" id="PTHR12893:SF0">
    <property type="entry name" value="GRASP65"/>
    <property type="match status" value="1"/>
</dbReference>
<dbReference type="eggNOG" id="KOG3834">
    <property type="taxonomic scope" value="Eukaryota"/>
</dbReference>
<dbReference type="PROSITE" id="PS51865">
    <property type="entry name" value="PDZ_GRASP"/>
    <property type="match status" value="2"/>
</dbReference>
<dbReference type="FunFam" id="2.30.42.10:FF:000226">
    <property type="entry name" value="Golgi reassembly-stacking protein 2"/>
    <property type="match status" value="1"/>
</dbReference>
<dbReference type="OrthoDB" id="3318at2759"/>
<evidence type="ECO:0000259" key="6">
    <source>
        <dbReference type="PROSITE" id="PS51865"/>
    </source>
</evidence>
<dbReference type="Pfam" id="PF04495">
    <property type="entry name" value="GRASP55_65"/>
    <property type="match status" value="1"/>
</dbReference>
<dbReference type="EMBL" id="KI913964">
    <property type="protein sequence ID" value="ETW00677.1"/>
    <property type="molecule type" value="Genomic_DNA"/>
</dbReference>
<dbReference type="GeneID" id="20084289"/>
<reference evidence="7" key="1">
    <citation type="submission" date="2013-12" db="EMBL/GenBank/DDBJ databases">
        <title>The Genome Sequence of Aphanomyces invadans NJM9701.</title>
        <authorList>
            <consortium name="The Broad Institute Genomics Platform"/>
            <person name="Russ C."/>
            <person name="Tyler B."/>
            <person name="van West P."/>
            <person name="Dieguez-Uribeondo J."/>
            <person name="Young S.K."/>
            <person name="Zeng Q."/>
            <person name="Gargeya S."/>
            <person name="Fitzgerald M."/>
            <person name="Abouelleil A."/>
            <person name="Alvarado L."/>
            <person name="Chapman S.B."/>
            <person name="Gainer-Dewar J."/>
            <person name="Goldberg J."/>
            <person name="Griggs A."/>
            <person name="Gujja S."/>
            <person name="Hansen M."/>
            <person name="Howarth C."/>
            <person name="Imamovic A."/>
            <person name="Ireland A."/>
            <person name="Larimer J."/>
            <person name="McCowan C."/>
            <person name="Murphy C."/>
            <person name="Pearson M."/>
            <person name="Poon T.W."/>
            <person name="Priest M."/>
            <person name="Roberts A."/>
            <person name="Saif S."/>
            <person name="Shea T."/>
            <person name="Sykes S."/>
            <person name="Wortman J."/>
            <person name="Nusbaum C."/>
            <person name="Birren B."/>
        </authorList>
    </citation>
    <scope>NUCLEOTIDE SEQUENCE [LARGE SCALE GENOMIC DNA]</scope>
    <source>
        <strain evidence="7">NJM9701</strain>
    </source>
</reference>
<dbReference type="InterPro" id="IPR024958">
    <property type="entry name" value="GRASP_PDZ"/>
</dbReference>
<comment type="subcellular location">
    <subcellularLocation>
        <location evidence="1">Golgi apparatus membrane</location>
    </subcellularLocation>
</comment>
<evidence type="ECO:0000256" key="4">
    <source>
        <dbReference type="ARBA" id="ARBA00023136"/>
    </source>
</evidence>
<dbReference type="PANTHER" id="PTHR12893">
    <property type="entry name" value="GOLGI REASSEMBLY STACKING PROTEIN GRASP"/>
    <property type="match status" value="1"/>
</dbReference>
<dbReference type="STRING" id="157072.A0A024U444"/>
<dbReference type="Gene3D" id="2.30.42.10">
    <property type="match status" value="2"/>
</dbReference>
<protein>
    <recommendedName>
        <fullName evidence="6">PDZ GRASP-type domain-containing protein</fullName>
    </recommendedName>
</protein>
<accession>A0A024U444</accession>
<feature type="domain" description="PDZ GRASP-type" evidence="6">
    <location>
        <begin position="21"/>
        <end position="111"/>
    </location>
</feature>
<dbReference type="RefSeq" id="XP_008870812.1">
    <property type="nucleotide sequence ID" value="XM_008872590.1"/>
</dbReference>
<organism evidence="7">
    <name type="scientific">Aphanomyces invadans</name>
    <dbReference type="NCBI Taxonomy" id="157072"/>
    <lineage>
        <taxon>Eukaryota</taxon>
        <taxon>Sar</taxon>
        <taxon>Stramenopiles</taxon>
        <taxon>Oomycota</taxon>
        <taxon>Saprolegniomycetes</taxon>
        <taxon>Saprolegniales</taxon>
        <taxon>Verrucalvaceae</taxon>
        <taxon>Aphanomyces</taxon>
    </lineage>
</organism>
<proteinExistence type="predicted"/>
<feature type="region of interest" description="Disordered" evidence="5">
    <location>
        <begin position="307"/>
        <end position="335"/>
    </location>
</feature>
<dbReference type="GO" id="GO:0007030">
    <property type="term" value="P:Golgi organization"/>
    <property type="evidence" value="ECO:0007669"/>
    <property type="project" value="TreeGrafter"/>
</dbReference>
<dbReference type="InterPro" id="IPR036034">
    <property type="entry name" value="PDZ_sf"/>
</dbReference>
<dbReference type="VEuPathDB" id="FungiDB:H310_07239"/>
<evidence type="ECO:0000313" key="7">
    <source>
        <dbReference type="EMBL" id="ETW00677.1"/>
    </source>
</evidence>
<evidence type="ECO:0000256" key="3">
    <source>
        <dbReference type="ARBA" id="ARBA00023034"/>
    </source>
</evidence>
<evidence type="ECO:0000256" key="2">
    <source>
        <dbReference type="ARBA" id="ARBA00022737"/>
    </source>
</evidence>
<keyword evidence="3" id="KW-0333">Golgi apparatus</keyword>
<sequence>MGNDQSSAAAQAADAHGSDHVGFRVLGIQENSPASVVGFVSFFDFILSANGIRLDTKDSTFMELIARSEDKPMQLSVYNIKSQTTRELSLTPSRNWPGKGMLGVTIRFDSFDGVEDHLLHVLEVAKKSPADIATLEPNADYLLGTPERVFRDPEDLYDEIIDHLDQPFQCYVYNARTDQVRLVRITPHDRWGGEGYLGAEVGHGYLHRLPASVHSTVGESVGFVSISNHAKAATDYFAPPAPPAAPVPSAAPETTATEEVARPTLFAAGDAPTIPSTEEPRATTDMSAPSEVGLEEAPAARDAHTIVEPTQEVQPPTAPRVVTPPKSAAKPAYPPPVGGGIGFPISTVATYIDPTSPKASS</sequence>
<dbReference type="AlphaFoldDB" id="A0A024U444"/>
<feature type="region of interest" description="Disordered" evidence="5">
    <location>
        <begin position="264"/>
        <end position="290"/>
    </location>
</feature>